<keyword evidence="3" id="KW-1185">Reference proteome</keyword>
<dbReference type="SUPFAM" id="SSF55347">
    <property type="entry name" value="Glyceraldehyde-3-phosphate dehydrogenase-like, C-terminal domain"/>
    <property type="match status" value="1"/>
</dbReference>
<feature type="domain" description="Gfo/Idh/MocA-like oxidoreductase N-terminal" evidence="1">
    <location>
        <begin position="6"/>
        <end position="126"/>
    </location>
</feature>
<evidence type="ECO:0000259" key="1">
    <source>
        <dbReference type="Pfam" id="PF01408"/>
    </source>
</evidence>
<dbReference type="Gene3D" id="3.40.50.720">
    <property type="entry name" value="NAD(P)-binding Rossmann-like Domain"/>
    <property type="match status" value="1"/>
</dbReference>
<dbReference type="InterPro" id="IPR000683">
    <property type="entry name" value="Gfo/Idh/MocA-like_OxRdtase_N"/>
</dbReference>
<dbReference type="RefSeq" id="WP_094908211.1">
    <property type="nucleotide sequence ID" value="NZ_BJUN01000006.1"/>
</dbReference>
<dbReference type="GO" id="GO:0000166">
    <property type="term" value="F:nucleotide binding"/>
    <property type="evidence" value="ECO:0007669"/>
    <property type="project" value="InterPro"/>
</dbReference>
<dbReference type="EMBL" id="BJUN01000006">
    <property type="protein sequence ID" value="GEK58450.1"/>
    <property type="molecule type" value="Genomic_DNA"/>
</dbReference>
<dbReference type="STRING" id="1371.GCA_900166605_01498"/>
<comment type="caution">
    <text evidence="2">The sequence shown here is derived from an EMBL/GenBank/DDBJ whole genome shotgun (WGS) entry which is preliminary data.</text>
</comment>
<protein>
    <submittedName>
        <fullName evidence="2">Oxidoreductase</fullName>
    </submittedName>
</protein>
<dbReference type="InterPro" id="IPR036291">
    <property type="entry name" value="NAD(P)-bd_dom_sf"/>
</dbReference>
<gene>
    <name evidence="2" type="ORF">MHA01_13550</name>
</gene>
<dbReference type="Pfam" id="PF01408">
    <property type="entry name" value="GFO_IDH_MocA"/>
    <property type="match status" value="1"/>
</dbReference>
<dbReference type="InterPro" id="IPR052515">
    <property type="entry name" value="Gfo/Idh/MocA_Oxidoreductase"/>
</dbReference>
<name>A0A510Y545_MARHA</name>
<dbReference type="AlphaFoldDB" id="A0A510Y545"/>
<accession>A0A510Y545</accession>
<evidence type="ECO:0000313" key="2">
    <source>
        <dbReference type="EMBL" id="GEK58450.1"/>
    </source>
</evidence>
<organism evidence="2 3">
    <name type="scientific">Marinococcus halophilus</name>
    <dbReference type="NCBI Taxonomy" id="1371"/>
    <lineage>
        <taxon>Bacteria</taxon>
        <taxon>Bacillati</taxon>
        <taxon>Bacillota</taxon>
        <taxon>Bacilli</taxon>
        <taxon>Bacillales</taxon>
        <taxon>Bacillaceae</taxon>
        <taxon>Marinococcus</taxon>
    </lineage>
</organism>
<reference evidence="2 3" key="1">
    <citation type="submission" date="2019-07" db="EMBL/GenBank/DDBJ databases">
        <title>Whole genome shotgun sequence of Marinococcus halophilus NBRC 102359.</title>
        <authorList>
            <person name="Hosoyama A."/>
            <person name="Uohara A."/>
            <person name="Ohji S."/>
            <person name="Ichikawa N."/>
        </authorList>
    </citation>
    <scope>NUCLEOTIDE SEQUENCE [LARGE SCALE GENOMIC DNA]</scope>
    <source>
        <strain evidence="2 3">NBRC 102359</strain>
    </source>
</reference>
<dbReference type="OrthoDB" id="9781966at2"/>
<dbReference type="PANTHER" id="PTHR43249:SF1">
    <property type="entry name" value="D-GLUCOSIDE 3-DEHYDROGENASE"/>
    <property type="match status" value="1"/>
</dbReference>
<dbReference type="SUPFAM" id="SSF51735">
    <property type="entry name" value="NAD(P)-binding Rossmann-fold domains"/>
    <property type="match status" value="1"/>
</dbReference>
<sequence length="396" mass="44300">MEQSCRIVLAGTAGYGELYLQTLKEQNRLSWLEGVIDIFPEKSSFYQDIQAAGVPVYESMEAFYAEREAELAVIATPIHLHAGQAVTAMKAGSNVLCEKPASASWEEAEEMRRVRDETGKFLAIGFNWSFSNAVLEFKEDIQAGRFGRPLHGSALVLWPRNDAYYARSSWAGKKLGAGGAPIFDSVANNATAHFMHNLFYVLGDTKNESAKIDTLEMEVYRANPIETFDTCALRAITDRGVDLAFFASHAVEKEVNPSFYMEFEEAVVSYEWGKPMKAVWHNGTEKSYNDPESEHMHKLNVCIDAVLGHSQDIRCGIEASYSHLLTIESVHQMFPESYVFGEEEKQVDASLGLTYIPGLAEVLETCYAERKLPGETTASWARGTKRTSIDESRYPY</sequence>
<dbReference type="PANTHER" id="PTHR43249">
    <property type="entry name" value="UDP-N-ACETYL-2-AMINO-2-DEOXY-D-GLUCURONATE OXIDASE"/>
    <property type="match status" value="1"/>
</dbReference>
<evidence type="ECO:0000313" key="3">
    <source>
        <dbReference type="Proteomes" id="UP000321051"/>
    </source>
</evidence>
<proteinExistence type="predicted"/>
<dbReference type="Proteomes" id="UP000321051">
    <property type="component" value="Unassembled WGS sequence"/>
</dbReference>
<dbReference type="Gene3D" id="3.30.360.10">
    <property type="entry name" value="Dihydrodipicolinate Reductase, domain 2"/>
    <property type="match status" value="1"/>
</dbReference>